<gene>
    <name evidence="2" type="ORF">ACK2TP_04495</name>
</gene>
<dbReference type="EMBL" id="JBJYXY010000001">
    <property type="protein sequence ID" value="MFN2975013.1"/>
    <property type="molecule type" value="Genomic_DNA"/>
</dbReference>
<name>A0ABW9KHJ8_9BACT</name>
<feature type="transmembrane region" description="Helical" evidence="1">
    <location>
        <begin position="207"/>
        <end position="225"/>
    </location>
</feature>
<evidence type="ECO:0008006" key="4">
    <source>
        <dbReference type="Google" id="ProtNLM"/>
    </source>
</evidence>
<comment type="caution">
    <text evidence="2">The sequence shown here is derived from an EMBL/GenBank/DDBJ whole genome shotgun (WGS) entry which is preliminary data.</text>
</comment>
<feature type="transmembrane region" description="Helical" evidence="1">
    <location>
        <begin position="68"/>
        <end position="92"/>
    </location>
</feature>
<evidence type="ECO:0000313" key="3">
    <source>
        <dbReference type="Proteomes" id="UP001634747"/>
    </source>
</evidence>
<feature type="transmembrane region" description="Helical" evidence="1">
    <location>
        <begin position="174"/>
        <end position="195"/>
    </location>
</feature>
<evidence type="ECO:0000256" key="1">
    <source>
        <dbReference type="SAM" id="Phobius"/>
    </source>
</evidence>
<evidence type="ECO:0000313" key="2">
    <source>
        <dbReference type="EMBL" id="MFN2975013.1"/>
    </source>
</evidence>
<organism evidence="2 3">
    <name type="scientific">Terriglobus aquaticus</name>
    <dbReference type="NCBI Taxonomy" id="940139"/>
    <lineage>
        <taxon>Bacteria</taxon>
        <taxon>Pseudomonadati</taxon>
        <taxon>Acidobacteriota</taxon>
        <taxon>Terriglobia</taxon>
        <taxon>Terriglobales</taxon>
        <taxon>Acidobacteriaceae</taxon>
        <taxon>Terriglobus</taxon>
    </lineage>
</organism>
<keyword evidence="3" id="KW-1185">Reference proteome</keyword>
<accession>A0ABW9KHJ8</accession>
<protein>
    <recommendedName>
        <fullName evidence="4">DUF4173 domain-containing protein</fullName>
    </recommendedName>
</protein>
<feature type="transmembrane region" description="Helical" evidence="1">
    <location>
        <begin position="112"/>
        <end position="131"/>
    </location>
</feature>
<sequence>MFSVQWNSPLGSLDLLLGVITFALLIRSRSLKSYWPLLYIVLWQILPFLTFQWLHDSKPFPAVICYDIYFYCYWSSFACAAACSVLLTYTIFQEALKPLKGLQSLGQVMYRWVLGISFLVIVSSALGSTASSDLPMIRVVSELMRLSGLLVMCLLIFVGFTIRPLGLSLRSRTFGVSVGMAAAMVAYMLLTGPLFVKRYLYASGNTLMTAAGLISQLIWIWYFAVPEPQRKFLLLPTTSPFHQWNLVSERMGYDPGYVAIGGIAPDALSGSEREVFERIAAQDTGRLPRLQEVGGESPIPAGWSSATAEATERFSRAWDFRYVEEEAIKKEKRDQAHS</sequence>
<feature type="transmembrane region" description="Helical" evidence="1">
    <location>
        <begin position="33"/>
        <end position="53"/>
    </location>
</feature>
<reference evidence="2 3" key="1">
    <citation type="submission" date="2024-12" db="EMBL/GenBank/DDBJ databases">
        <authorList>
            <person name="Lee Y."/>
        </authorList>
    </citation>
    <scope>NUCLEOTIDE SEQUENCE [LARGE SCALE GENOMIC DNA]</scope>
    <source>
        <strain evidence="2 3">03SUJ4</strain>
    </source>
</reference>
<feature type="transmembrane region" description="Helical" evidence="1">
    <location>
        <begin position="6"/>
        <end position="26"/>
    </location>
</feature>
<keyword evidence="1" id="KW-0812">Transmembrane</keyword>
<dbReference type="RefSeq" id="WP_263413449.1">
    <property type="nucleotide sequence ID" value="NZ_BAABBH010000001.1"/>
</dbReference>
<keyword evidence="1" id="KW-1133">Transmembrane helix</keyword>
<feature type="transmembrane region" description="Helical" evidence="1">
    <location>
        <begin position="143"/>
        <end position="162"/>
    </location>
</feature>
<dbReference type="Proteomes" id="UP001634747">
    <property type="component" value="Unassembled WGS sequence"/>
</dbReference>
<proteinExistence type="predicted"/>
<keyword evidence="1" id="KW-0472">Membrane</keyword>